<dbReference type="Gene3D" id="3.30.420.10">
    <property type="entry name" value="Ribonuclease H-like superfamily/Ribonuclease H"/>
    <property type="match status" value="1"/>
</dbReference>
<evidence type="ECO:0008006" key="4">
    <source>
        <dbReference type="Google" id="ProtNLM"/>
    </source>
</evidence>
<dbReference type="InterPro" id="IPR036397">
    <property type="entry name" value="RNaseH_sf"/>
</dbReference>
<feature type="compositionally biased region" description="Low complexity" evidence="1">
    <location>
        <begin position="199"/>
        <end position="264"/>
    </location>
</feature>
<proteinExistence type="predicted"/>
<evidence type="ECO:0000313" key="2">
    <source>
        <dbReference type="EMBL" id="KAG2211084.1"/>
    </source>
</evidence>
<feature type="region of interest" description="Disordered" evidence="1">
    <location>
        <begin position="153"/>
        <end position="274"/>
    </location>
</feature>
<evidence type="ECO:0000256" key="1">
    <source>
        <dbReference type="SAM" id="MobiDB-lite"/>
    </source>
</evidence>
<feature type="region of interest" description="Disordered" evidence="1">
    <location>
        <begin position="333"/>
        <end position="375"/>
    </location>
</feature>
<dbReference type="OrthoDB" id="5592268at2759"/>
<dbReference type="Proteomes" id="UP000646827">
    <property type="component" value="Unassembled WGS sequence"/>
</dbReference>
<feature type="compositionally biased region" description="Basic residues" evidence="1">
    <location>
        <begin position="400"/>
        <end position="413"/>
    </location>
</feature>
<dbReference type="GO" id="GO:0003676">
    <property type="term" value="F:nucleic acid binding"/>
    <property type="evidence" value="ECO:0007669"/>
    <property type="project" value="InterPro"/>
</dbReference>
<evidence type="ECO:0000313" key="3">
    <source>
        <dbReference type="Proteomes" id="UP000646827"/>
    </source>
</evidence>
<sequence length="611" mass="68624">MRYILHIKDHFTKWSWAFPLRSKQPSLVDELAQQWPGMVLVHRRPRHPQSQGLVERGNATLSNKLSRWCAENNAQDWTAGLDIVVYNMNTTIAEGINCTPYKAVYGQDPQVFPLFSEYLRQAFPGQRVVDANDLPVDIRSSLFDDNINHNNDQLSSFSGNIDTRSRSSNNTLVNTNTAYNNSNVQDTSEASSNYQSARDNNSYSNISNSSSSNHSSRSTSSISSSSGNYSSRSSSSNYSNRSSSSVASSSISSDIQRSSDSSSDGCDDSFYYGSESVEHDTPSLYNAHNNYDIDIGELNSDIYSQKSTSTSNEERHHEYNNTILSVKCKSPISKISSSSSSDSEDMPLRGPDPNRPKNNPLPAIASPSSNYSDIACQPEDNAELYGIHTQSLTQNDKSSKKANRRVRTSKGRAKGPDGTPNFFLQPSDSSSSNSSYEAPDDRLQQHKRVRRNVTKHFNKSAKRIKAIQEKKYGTPVVYKQGDQVRVRVDELTRQKHDPFYIPCLVRNVHVPEDEIDRCDVPINPQNVIYRLQCKAGVLYMTRRWNELLDLRGLNFPELNILDIFASVPTRSYITMKKAAEETLGKSKSPYRPTCGCTTDRLRKQSVQVQKE</sequence>
<dbReference type="AlphaFoldDB" id="A0A8H7RHH9"/>
<organism evidence="2 3">
    <name type="scientific">Circinella minor</name>
    <dbReference type="NCBI Taxonomy" id="1195481"/>
    <lineage>
        <taxon>Eukaryota</taxon>
        <taxon>Fungi</taxon>
        <taxon>Fungi incertae sedis</taxon>
        <taxon>Mucoromycota</taxon>
        <taxon>Mucoromycotina</taxon>
        <taxon>Mucoromycetes</taxon>
        <taxon>Mucorales</taxon>
        <taxon>Lichtheimiaceae</taxon>
        <taxon>Circinella</taxon>
    </lineage>
</organism>
<dbReference type="SUPFAM" id="SSF53098">
    <property type="entry name" value="Ribonuclease H-like"/>
    <property type="match status" value="1"/>
</dbReference>
<keyword evidence="3" id="KW-1185">Reference proteome</keyword>
<dbReference type="EMBL" id="JAEPRB010000854">
    <property type="protein sequence ID" value="KAG2211084.1"/>
    <property type="molecule type" value="Genomic_DNA"/>
</dbReference>
<feature type="region of interest" description="Disordered" evidence="1">
    <location>
        <begin position="390"/>
        <end position="446"/>
    </location>
</feature>
<feature type="compositionally biased region" description="Polar residues" evidence="1">
    <location>
        <begin position="153"/>
        <end position="198"/>
    </location>
</feature>
<comment type="caution">
    <text evidence="2">The sequence shown here is derived from an EMBL/GenBank/DDBJ whole genome shotgun (WGS) entry which is preliminary data.</text>
</comment>
<gene>
    <name evidence="2" type="ORF">INT45_002923</name>
</gene>
<dbReference type="InterPro" id="IPR012337">
    <property type="entry name" value="RNaseH-like_sf"/>
</dbReference>
<accession>A0A8H7RHH9</accession>
<name>A0A8H7RHH9_9FUNG</name>
<protein>
    <recommendedName>
        <fullName evidence="4">Integrase catalytic domain-containing protein</fullName>
    </recommendedName>
</protein>
<reference evidence="2 3" key="1">
    <citation type="submission" date="2020-12" db="EMBL/GenBank/DDBJ databases">
        <title>Metabolic potential, ecology and presence of endohyphal bacteria is reflected in genomic diversity of Mucoromycotina.</title>
        <authorList>
            <person name="Muszewska A."/>
            <person name="Okrasinska A."/>
            <person name="Steczkiewicz K."/>
            <person name="Drgas O."/>
            <person name="Orlowska M."/>
            <person name="Perlinska-Lenart U."/>
            <person name="Aleksandrzak-Piekarczyk T."/>
            <person name="Szatraj K."/>
            <person name="Zielenkiewicz U."/>
            <person name="Pilsyk S."/>
            <person name="Malc E."/>
            <person name="Mieczkowski P."/>
            <person name="Kruszewska J.S."/>
            <person name="Biernat P."/>
            <person name="Pawlowska J."/>
        </authorList>
    </citation>
    <scope>NUCLEOTIDE SEQUENCE [LARGE SCALE GENOMIC DNA]</scope>
    <source>
        <strain evidence="2 3">CBS 142.35</strain>
    </source>
</reference>